<protein>
    <submittedName>
        <fullName evidence="2">NPL4 family protein</fullName>
    </submittedName>
</protein>
<accession>A0A8X7NIE0</accession>
<dbReference type="EMBL" id="JABWAB010000005">
    <property type="protein sequence ID" value="KAF6050988.1"/>
    <property type="molecule type" value="Genomic_DNA"/>
</dbReference>
<feature type="domain" description="Nuclear pore localisation protein NPL4 C-terminal" evidence="1">
    <location>
        <begin position="3"/>
        <end position="72"/>
    </location>
</feature>
<dbReference type="AlphaFoldDB" id="A0A8X7NIE0"/>
<comment type="caution">
    <text evidence="2">The sequence shown here is derived from an EMBL/GenBank/DDBJ whole genome shotgun (WGS) entry which is preliminary data.</text>
</comment>
<evidence type="ECO:0000313" key="3">
    <source>
        <dbReference type="Proteomes" id="UP000590412"/>
    </source>
</evidence>
<organism evidence="2 3">
    <name type="scientific">Candida parapsilosis</name>
    <name type="common">Yeast</name>
    <dbReference type="NCBI Taxonomy" id="5480"/>
    <lineage>
        <taxon>Eukaryota</taxon>
        <taxon>Fungi</taxon>
        <taxon>Dikarya</taxon>
        <taxon>Ascomycota</taxon>
        <taxon>Saccharomycotina</taxon>
        <taxon>Pichiomycetes</taxon>
        <taxon>Debaryomycetaceae</taxon>
        <taxon>Candida/Lodderomyces clade</taxon>
        <taxon>Candida</taxon>
    </lineage>
</organism>
<reference evidence="2" key="1">
    <citation type="submission" date="2020-03" db="EMBL/GenBank/DDBJ databases">
        <title>FDA dAtabase for Regulatory Grade micrObial Sequences (FDA-ARGOS): Supporting development and validation of Infectious Disease Dx tests.</title>
        <authorList>
            <person name="Campos J."/>
            <person name="Goldberg B."/>
            <person name="Tallon L."/>
            <person name="Sadzewicz L."/>
            <person name="Vavikolanu K."/>
            <person name="Mehta A."/>
            <person name="Aluvathingal J."/>
            <person name="Nadendla S."/>
            <person name="Nandy P."/>
            <person name="Geyer C."/>
            <person name="Yan Y."/>
            <person name="Sichtig H."/>
        </authorList>
    </citation>
    <scope>NUCLEOTIDE SEQUENCE [LARGE SCALE GENOMIC DNA]</scope>
    <source>
        <strain evidence="2">FDAARGOS_652</strain>
    </source>
</reference>
<dbReference type="Pfam" id="PF05021">
    <property type="entry name" value="NPL4"/>
    <property type="match status" value="1"/>
</dbReference>
<dbReference type="InterPro" id="IPR007717">
    <property type="entry name" value="NPL4_C"/>
</dbReference>
<proteinExistence type="predicted"/>
<evidence type="ECO:0000313" key="2">
    <source>
        <dbReference type="EMBL" id="KAF6050988.1"/>
    </source>
</evidence>
<name>A0A8X7NIE0_CANPA</name>
<evidence type="ECO:0000259" key="1">
    <source>
        <dbReference type="Pfam" id="PF05021"/>
    </source>
</evidence>
<gene>
    <name evidence="2" type="ORF">FOB60_003656</name>
</gene>
<dbReference type="Proteomes" id="UP000590412">
    <property type="component" value="Unassembled WGS sequence"/>
</dbReference>
<dbReference type="OrthoDB" id="10251089at2759"/>
<sequence length="75" mass="8772">MISQNLSTLDKYLKAHGSDIFDFHLLIYIVKLRILSQDECELLIRYVKDREEQDYLQLIGSGGWMSLLTILEHST</sequence>